<dbReference type="Proteomes" id="UP000692954">
    <property type="component" value="Unassembled WGS sequence"/>
</dbReference>
<evidence type="ECO:0000313" key="1">
    <source>
        <dbReference type="EMBL" id="CAD8130796.1"/>
    </source>
</evidence>
<proteinExistence type="predicted"/>
<keyword evidence="2" id="KW-1185">Reference proteome</keyword>
<protein>
    <submittedName>
        <fullName evidence="1">Uncharacterized protein</fullName>
    </submittedName>
</protein>
<evidence type="ECO:0000313" key="2">
    <source>
        <dbReference type="Proteomes" id="UP000692954"/>
    </source>
</evidence>
<name>A0A8S1RSF1_9CILI</name>
<organism evidence="1 2">
    <name type="scientific">Paramecium sonneborni</name>
    <dbReference type="NCBI Taxonomy" id="65129"/>
    <lineage>
        <taxon>Eukaryota</taxon>
        <taxon>Sar</taxon>
        <taxon>Alveolata</taxon>
        <taxon>Ciliophora</taxon>
        <taxon>Intramacronucleata</taxon>
        <taxon>Oligohymenophorea</taxon>
        <taxon>Peniculida</taxon>
        <taxon>Parameciidae</taxon>
        <taxon>Paramecium</taxon>
    </lineage>
</organism>
<accession>A0A8S1RSF1</accession>
<gene>
    <name evidence="1" type="ORF">PSON_ATCC_30995.1.T3290010</name>
</gene>
<dbReference type="EMBL" id="CAJJDN010000329">
    <property type="protein sequence ID" value="CAD8130796.1"/>
    <property type="molecule type" value="Genomic_DNA"/>
</dbReference>
<dbReference type="AlphaFoldDB" id="A0A8S1RSF1"/>
<comment type="caution">
    <text evidence="1">The sequence shown here is derived from an EMBL/GenBank/DDBJ whole genome shotgun (WGS) entry which is preliminary data.</text>
</comment>
<reference evidence="1" key="1">
    <citation type="submission" date="2021-01" db="EMBL/GenBank/DDBJ databases">
        <authorList>
            <consortium name="Genoscope - CEA"/>
            <person name="William W."/>
        </authorList>
    </citation>
    <scope>NUCLEOTIDE SEQUENCE</scope>
</reference>
<sequence length="78" mass="9371">MKIEKIKQICLGQYKREQNHYKYERKVREKIFQMDQMRVRAQDFCYSSPQRLRDSIQSTQVQLDNGLFVHSTCLKNGG</sequence>